<organism evidence="1 2">
    <name type="scientific">Acinetobacter soli</name>
    <dbReference type="NCBI Taxonomy" id="487316"/>
    <lineage>
        <taxon>Bacteria</taxon>
        <taxon>Pseudomonadati</taxon>
        <taxon>Pseudomonadota</taxon>
        <taxon>Gammaproteobacteria</taxon>
        <taxon>Moraxellales</taxon>
        <taxon>Moraxellaceae</taxon>
        <taxon>Acinetobacter</taxon>
    </lineage>
</organism>
<dbReference type="EMBL" id="CP134206">
    <property type="protein sequence ID" value="WND06397.1"/>
    <property type="molecule type" value="Genomic_DNA"/>
</dbReference>
<evidence type="ECO:0000313" key="2">
    <source>
        <dbReference type="Proteomes" id="UP001256400"/>
    </source>
</evidence>
<name>A0AB38YY49_9GAMM</name>
<accession>A0AB38YY49</accession>
<gene>
    <name evidence="1" type="ORF">RHP80_04430</name>
</gene>
<dbReference type="Proteomes" id="UP001256400">
    <property type="component" value="Chromosome"/>
</dbReference>
<proteinExistence type="predicted"/>
<evidence type="ECO:0000313" key="1">
    <source>
        <dbReference type="EMBL" id="WND06397.1"/>
    </source>
</evidence>
<dbReference type="RefSeq" id="WP_055415579.1">
    <property type="nucleotide sequence ID" value="NZ_BKXR01000104.1"/>
</dbReference>
<reference evidence="1" key="1">
    <citation type="submission" date="2023-09" db="EMBL/GenBank/DDBJ databases">
        <title>Acinetobacter soli.</title>
        <authorList>
            <person name="Kim B."/>
            <person name="Kim D."/>
            <person name="Park D."/>
        </authorList>
    </citation>
    <scope>NUCLEOTIDE SEQUENCE</scope>
    <source>
        <strain evidence="1">2023.05</strain>
    </source>
</reference>
<protein>
    <submittedName>
        <fullName evidence="1">Uncharacterized protein</fullName>
    </submittedName>
</protein>
<dbReference type="AlphaFoldDB" id="A0AB38YY49"/>
<sequence>MWFLSFLCLNNTCFYQDFLFFDALIHELDNHFDQICLFLKQKNVFSRSVDQAGLTDITISKKKLFHVEQFLYSVGHSSLAVFDD</sequence>